<dbReference type="Pfam" id="PF02749">
    <property type="entry name" value="QRPTase_N"/>
    <property type="match status" value="1"/>
</dbReference>
<dbReference type="InterPro" id="IPR037128">
    <property type="entry name" value="Quinolinate_PRibosylTase_N_sf"/>
</dbReference>
<keyword evidence="5" id="KW-0436">Ligase</keyword>
<keyword evidence="1" id="KW-0808">Transferase</keyword>
<dbReference type="SUPFAM" id="SSF51690">
    <property type="entry name" value="Nicotinate/Quinolinate PRTase C-terminal domain-like"/>
    <property type="match status" value="1"/>
</dbReference>
<accession>A0AAT9LCR7</accession>
<dbReference type="EC" id="6.3.4.21" evidence="5"/>
<feature type="domain" description="Quinolinate phosphoribosyl transferase C-terminal" evidence="3">
    <location>
        <begin position="132"/>
        <end position="320"/>
    </location>
</feature>
<evidence type="ECO:0000259" key="3">
    <source>
        <dbReference type="Pfam" id="PF01729"/>
    </source>
</evidence>
<evidence type="ECO:0000259" key="4">
    <source>
        <dbReference type="Pfam" id="PF02749"/>
    </source>
</evidence>
<dbReference type="PANTHER" id="PTHR43202:SF1">
    <property type="entry name" value="NICOTINATE PHOSPHORIBOSYLTRANSFERASE"/>
    <property type="match status" value="1"/>
</dbReference>
<evidence type="ECO:0000256" key="2">
    <source>
        <dbReference type="ARBA" id="ARBA00047445"/>
    </source>
</evidence>
<dbReference type="InterPro" id="IPR035809">
    <property type="entry name" value="NAPRTase_arc-type"/>
</dbReference>
<dbReference type="NCBIfam" id="NF006415">
    <property type="entry name" value="PRK08662.1"/>
    <property type="match status" value="1"/>
</dbReference>
<dbReference type="GO" id="GO:0004516">
    <property type="term" value="F:nicotinate phosphoribosyltransferase activity"/>
    <property type="evidence" value="ECO:0007669"/>
    <property type="project" value="UniProtKB-EC"/>
</dbReference>
<gene>
    <name evidence="5" type="ORF">IMF26_02050</name>
</gene>
<dbReference type="InterPro" id="IPR036068">
    <property type="entry name" value="Nicotinate_pribotase-like_C"/>
</dbReference>
<protein>
    <submittedName>
        <fullName evidence="5">Nicotinate phosphoribosyltransferase</fullName>
        <ecNumber evidence="5">6.3.4.21</ecNumber>
    </submittedName>
</protein>
<dbReference type="Pfam" id="PF01729">
    <property type="entry name" value="QRPTase_C"/>
    <property type="match status" value="1"/>
</dbReference>
<dbReference type="InterPro" id="IPR013785">
    <property type="entry name" value="Aldolase_TIM"/>
</dbReference>
<dbReference type="InterPro" id="IPR022412">
    <property type="entry name" value="Quinolinate_PRibosylTrfase_N"/>
</dbReference>
<reference evidence="5" key="1">
    <citation type="submission" date="2020-10" db="EMBL/GenBank/DDBJ databases">
        <authorList>
            <person name="Kadnikov V."/>
            <person name="Beletsky A.V."/>
            <person name="Mardanov A.V."/>
            <person name="Karnachuk O.V."/>
            <person name="Ravin N.V."/>
        </authorList>
    </citation>
    <scope>NUCLEOTIDE SEQUENCE</scope>
    <source>
        <strain evidence="5">Bu02</strain>
    </source>
</reference>
<evidence type="ECO:0000313" key="5">
    <source>
        <dbReference type="EMBL" id="QUL98881.1"/>
    </source>
</evidence>
<comment type="catalytic activity">
    <reaction evidence="2">
        <text>nicotinate beta-D-ribonucleotide + CO2 + diphosphate = quinolinate + 5-phospho-alpha-D-ribose 1-diphosphate + 2 H(+)</text>
        <dbReference type="Rhea" id="RHEA:12733"/>
        <dbReference type="ChEBI" id="CHEBI:15378"/>
        <dbReference type="ChEBI" id="CHEBI:16526"/>
        <dbReference type="ChEBI" id="CHEBI:29959"/>
        <dbReference type="ChEBI" id="CHEBI:33019"/>
        <dbReference type="ChEBI" id="CHEBI:57502"/>
        <dbReference type="ChEBI" id="CHEBI:58017"/>
        <dbReference type="EC" id="2.4.2.19"/>
    </reaction>
</comment>
<organism evidence="5">
    <name type="scientific">Candidatus Fermentithermobacillus carboniphilus</name>
    <dbReference type="NCBI Taxonomy" id="3085328"/>
    <lineage>
        <taxon>Bacteria</taxon>
        <taxon>Bacillati</taxon>
        <taxon>Bacillota</taxon>
        <taxon>Candidatus Fermentithermobacillia</taxon>
        <taxon>Candidatus Fermentithermobacillales</taxon>
        <taxon>Candidatus Fermentithermobacillaceae</taxon>
        <taxon>Candidatus Fermentithermobacillus</taxon>
    </lineage>
</organism>
<dbReference type="SUPFAM" id="SSF54675">
    <property type="entry name" value="Nicotinate/Quinolinate PRTase N-terminal domain-like"/>
    <property type="match status" value="1"/>
</dbReference>
<dbReference type="InterPro" id="IPR002638">
    <property type="entry name" value="Quinolinate_PRibosylTrfase_C"/>
</dbReference>
<dbReference type="CDD" id="cd01571">
    <property type="entry name" value="NAPRTase_B"/>
    <property type="match status" value="1"/>
</dbReference>
<dbReference type="GO" id="GO:0004514">
    <property type="term" value="F:nicotinate-nucleotide diphosphorylase (carboxylating) activity"/>
    <property type="evidence" value="ECO:0007669"/>
    <property type="project" value="UniProtKB-EC"/>
</dbReference>
<keyword evidence="5" id="KW-0328">Glycosyltransferase</keyword>
<dbReference type="Gene3D" id="3.90.1170.20">
    <property type="entry name" value="Quinolinate phosphoribosyl transferase, N-terminal domain"/>
    <property type="match status" value="1"/>
</dbReference>
<proteinExistence type="predicted"/>
<dbReference type="GO" id="GO:0009435">
    <property type="term" value="P:NAD+ biosynthetic process"/>
    <property type="evidence" value="ECO:0007669"/>
    <property type="project" value="InterPro"/>
</dbReference>
<feature type="domain" description="Quinolinate phosphoribosyl transferase N-terminal" evidence="4">
    <location>
        <begin position="40"/>
        <end position="129"/>
    </location>
</feature>
<dbReference type="InterPro" id="IPR053190">
    <property type="entry name" value="NAPRTase-like"/>
</dbReference>
<dbReference type="AlphaFoldDB" id="A0AAT9LCR7"/>
<dbReference type="KEGG" id="fcz:IMF26_02050"/>
<sequence>MLENPKIVFRTTDDVRKFKPAANRLFSATHEEIIGGATADVYFVRTQEILAREGKADTVVTAEIFPSRPGIMAGTPECLELLKGLPLEVWALEEGESFSEKETVFRITGPYSQFGPYETALLGILASSCAWATRARECKEASMGRPFYCFGARHIHPAVSPVLERAAIVGGASGAACILAAKLVGQEPVGTIPHALVLIIGDTVKAAVAYNTYMPKDAPRTILVDTFKDEAEEAIRVAEVLGKDMGGIRLDTPSERGGVTPDLVREVRAKLDQAGFSHVKIFVSGGLTPERMTLLAQAGADAFGVGSYISSAPPIDMTMDIKAIEGKPIAKRGRIPGIVPNPKLKRFM</sequence>
<reference evidence="5" key="2">
    <citation type="journal article" date="2023" name="Biology">
        <title>Prokaryotic Life Associated with Coal-Fire Gas Vents Revealed by Metagenomics.</title>
        <authorList>
            <person name="Kadnikov V.V."/>
            <person name="Mardanov A.V."/>
            <person name="Beletsky A.V."/>
            <person name="Karnachuk O.V."/>
            <person name="Ravin N.V."/>
        </authorList>
    </citation>
    <scope>NUCLEOTIDE SEQUENCE</scope>
    <source>
        <strain evidence="5">Bu02</strain>
    </source>
</reference>
<evidence type="ECO:0000256" key="1">
    <source>
        <dbReference type="ARBA" id="ARBA00022679"/>
    </source>
</evidence>
<dbReference type="PANTHER" id="PTHR43202">
    <property type="entry name" value="NICOTINATE-NUCLEOTIDE PYROPHOSPHORYLASE"/>
    <property type="match status" value="1"/>
</dbReference>
<name>A0AAT9LCR7_9FIRM</name>
<dbReference type="EMBL" id="CP062796">
    <property type="protein sequence ID" value="QUL98881.1"/>
    <property type="molecule type" value="Genomic_DNA"/>
</dbReference>
<dbReference type="Gene3D" id="3.20.20.70">
    <property type="entry name" value="Aldolase class I"/>
    <property type="match status" value="1"/>
</dbReference>